<dbReference type="Pfam" id="PF07729">
    <property type="entry name" value="FCD"/>
    <property type="match status" value="1"/>
</dbReference>
<dbReference type="Gene3D" id="1.10.10.10">
    <property type="entry name" value="Winged helix-like DNA-binding domain superfamily/Winged helix DNA-binding domain"/>
    <property type="match status" value="1"/>
</dbReference>
<sequence>MTIIEAFDSKSSAGEARREKTTAATLVYRELRRDILQGRLKPKQKLLIEALAEHYQVGANPVREALNRLSSERLVDREEQRGFFVPPLSLSHFRELVTTRCWLESRALEESIANRTDAWEERIVVAFHRLSRTPFKAPREDGQAENHEWEARHRVFHEALISNCGSSWLLKFCGELMDQVERYRYISMTTTYPRRDSNEEHRLIMEATLDGDAATATERLVSQYQLTLKLLEEQSFFPGADD</sequence>
<dbReference type="InterPro" id="IPR011711">
    <property type="entry name" value="GntR_C"/>
</dbReference>
<evidence type="ECO:0000313" key="5">
    <source>
        <dbReference type="EMBL" id="AZN72376.1"/>
    </source>
</evidence>
<proteinExistence type="predicted"/>
<evidence type="ECO:0000256" key="1">
    <source>
        <dbReference type="ARBA" id="ARBA00023015"/>
    </source>
</evidence>
<dbReference type="SUPFAM" id="SSF46785">
    <property type="entry name" value="Winged helix' DNA-binding domain"/>
    <property type="match status" value="1"/>
</dbReference>
<protein>
    <submittedName>
        <fullName evidence="5">GntR family transcriptional regulator</fullName>
    </submittedName>
</protein>
<accession>A0A3S9B623</accession>
<dbReference type="PANTHER" id="PTHR43537:SF20">
    <property type="entry name" value="HTH-TYPE TRANSCRIPTIONAL REPRESSOR GLAR"/>
    <property type="match status" value="1"/>
</dbReference>
<keyword evidence="6" id="KW-1185">Reference proteome</keyword>
<evidence type="ECO:0000256" key="3">
    <source>
        <dbReference type="ARBA" id="ARBA00023163"/>
    </source>
</evidence>
<dbReference type="InterPro" id="IPR000524">
    <property type="entry name" value="Tscrpt_reg_HTH_GntR"/>
</dbReference>
<dbReference type="AlphaFoldDB" id="A0A3S9B623"/>
<dbReference type="GO" id="GO:0003677">
    <property type="term" value="F:DNA binding"/>
    <property type="evidence" value="ECO:0007669"/>
    <property type="project" value="UniProtKB-KW"/>
</dbReference>
<dbReference type="RefSeq" id="WP_126010696.1">
    <property type="nucleotide sequence ID" value="NZ_CP032509.1"/>
</dbReference>
<evidence type="ECO:0000313" key="6">
    <source>
        <dbReference type="Proteomes" id="UP000268192"/>
    </source>
</evidence>
<dbReference type="OrthoDB" id="8680240at2"/>
<evidence type="ECO:0000259" key="4">
    <source>
        <dbReference type="PROSITE" id="PS50949"/>
    </source>
</evidence>
<feature type="domain" description="HTH gntR-type" evidence="4">
    <location>
        <begin position="21"/>
        <end position="88"/>
    </location>
</feature>
<keyword evidence="1" id="KW-0805">Transcription regulation</keyword>
<keyword evidence="2" id="KW-0238">DNA-binding</keyword>
<dbReference type="CDD" id="cd07377">
    <property type="entry name" value="WHTH_GntR"/>
    <property type="match status" value="1"/>
</dbReference>
<dbReference type="SMART" id="SM00345">
    <property type="entry name" value="HTH_GNTR"/>
    <property type="match status" value="1"/>
</dbReference>
<dbReference type="InterPro" id="IPR036390">
    <property type="entry name" value="WH_DNA-bd_sf"/>
</dbReference>
<dbReference type="Pfam" id="PF00392">
    <property type="entry name" value="GntR"/>
    <property type="match status" value="1"/>
</dbReference>
<evidence type="ECO:0000256" key="2">
    <source>
        <dbReference type="ARBA" id="ARBA00023125"/>
    </source>
</evidence>
<keyword evidence="3" id="KW-0804">Transcription</keyword>
<dbReference type="PROSITE" id="PS50949">
    <property type="entry name" value="HTH_GNTR"/>
    <property type="match status" value="1"/>
</dbReference>
<dbReference type="InterPro" id="IPR036388">
    <property type="entry name" value="WH-like_DNA-bd_sf"/>
</dbReference>
<dbReference type="Proteomes" id="UP000268192">
    <property type="component" value="Chromosome"/>
</dbReference>
<reference evidence="5 6" key="1">
    <citation type="submission" date="2018-09" db="EMBL/GenBank/DDBJ databases">
        <title>Marinorhizobium profundi gen. nov., sp. nov., isolated from a deep-sea sediment sample from the New Britain Trench and proposal of Marinorhizobiaceae fam. nov. in the order Rhizobiales of the class Alphaproteobacteria.</title>
        <authorList>
            <person name="Cao J."/>
        </authorList>
    </citation>
    <scope>NUCLEOTIDE SEQUENCE [LARGE SCALE GENOMIC DNA]</scope>
    <source>
        <strain evidence="5 6">WS11</strain>
    </source>
</reference>
<dbReference type="KEGG" id="abaw:D5400_14820"/>
<name>A0A3S9B623_9HYPH</name>
<dbReference type="Gene3D" id="1.20.120.530">
    <property type="entry name" value="GntR ligand-binding domain-like"/>
    <property type="match status" value="1"/>
</dbReference>
<dbReference type="SMART" id="SM00895">
    <property type="entry name" value="FCD"/>
    <property type="match status" value="1"/>
</dbReference>
<dbReference type="GO" id="GO:0003700">
    <property type="term" value="F:DNA-binding transcription factor activity"/>
    <property type="evidence" value="ECO:0007669"/>
    <property type="project" value="InterPro"/>
</dbReference>
<dbReference type="SUPFAM" id="SSF48008">
    <property type="entry name" value="GntR ligand-binding domain-like"/>
    <property type="match status" value="1"/>
</dbReference>
<dbReference type="EMBL" id="CP032509">
    <property type="protein sequence ID" value="AZN72376.1"/>
    <property type="molecule type" value="Genomic_DNA"/>
</dbReference>
<organism evidence="5 6">
    <name type="scientific">Georhizobium profundi</name>
    <dbReference type="NCBI Taxonomy" id="2341112"/>
    <lineage>
        <taxon>Bacteria</taxon>
        <taxon>Pseudomonadati</taxon>
        <taxon>Pseudomonadota</taxon>
        <taxon>Alphaproteobacteria</taxon>
        <taxon>Hyphomicrobiales</taxon>
        <taxon>Rhizobiaceae</taxon>
        <taxon>Georhizobium</taxon>
    </lineage>
</organism>
<dbReference type="PANTHER" id="PTHR43537">
    <property type="entry name" value="TRANSCRIPTIONAL REGULATOR, GNTR FAMILY"/>
    <property type="match status" value="1"/>
</dbReference>
<dbReference type="InterPro" id="IPR008920">
    <property type="entry name" value="TF_FadR/GntR_C"/>
</dbReference>
<gene>
    <name evidence="5" type="ORF">D5400_14820</name>
</gene>